<reference evidence="2" key="1">
    <citation type="journal article" date="2015" name="Nature">
        <title>Complex archaea that bridge the gap between prokaryotes and eukaryotes.</title>
        <authorList>
            <person name="Spang A."/>
            <person name="Saw J.H."/>
            <person name="Jorgensen S.L."/>
            <person name="Zaremba-Niedzwiedzka K."/>
            <person name="Martijn J."/>
            <person name="Lind A.E."/>
            <person name="van Eijk R."/>
            <person name="Schleper C."/>
            <person name="Guy L."/>
            <person name="Ettema T.J."/>
        </authorList>
    </citation>
    <scope>NUCLEOTIDE SEQUENCE</scope>
</reference>
<gene>
    <name evidence="2" type="ORF">LCGC14_2790840</name>
</gene>
<protein>
    <submittedName>
        <fullName evidence="2">Uncharacterized protein</fullName>
    </submittedName>
</protein>
<dbReference type="EMBL" id="LAZR01052103">
    <property type="protein sequence ID" value="KKK83691.1"/>
    <property type="molecule type" value="Genomic_DNA"/>
</dbReference>
<sequence length="79" mass="7851">MDCHYCGAADDLRPYGPGGAAVCFACAMATPERKRAAERAYSVQAEAAGIVGGGVITIGTSDGPTPGHPDPIQGSEGGD</sequence>
<name>A0A0F9BGX7_9ZZZZ</name>
<accession>A0A0F9BGX7</accession>
<feature type="region of interest" description="Disordered" evidence="1">
    <location>
        <begin position="56"/>
        <end position="79"/>
    </location>
</feature>
<evidence type="ECO:0000313" key="2">
    <source>
        <dbReference type="EMBL" id="KKK83691.1"/>
    </source>
</evidence>
<proteinExistence type="predicted"/>
<dbReference type="AlphaFoldDB" id="A0A0F9BGX7"/>
<organism evidence="2">
    <name type="scientific">marine sediment metagenome</name>
    <dbReference type="NCBI Taxonomy" id="412755"/>
    <lineage>
        <taxon>unclassified sequences</taxon>
        <taxon>metagenomes</taxon>
        <taxon>ecological metagenomes</taxon>
    </lineage>
</organism>
<comment type="caution">
    <text evidence="2">The sequence shown here is derived from an EMBL/GenBank/DDBJ whole genome shotgun (WGS) entry which is preliminary data.</text>
</comment>
<evidence type="ECO:0000256" key="1">
    <source>
        <dbReference type="SAM" id="MobiDB-lite"/>
    </source>
</evidence>